<dbReference type="SUPFAM" id="SSF88659">
    <property type="entry name" value="Sigma3 and sigma4 domains of RNA polymerase sigma factors"/>
    <property type="match status" value="1"/>
</dbReference>
<dbReference type="InterPro" id="IPR013324">
    <property type="entry name" value="RNA_pol_sigma_r3/r4-like"/>
</dbReference>
<keyword evidence="2" id="KW-1185">Reference proteome</keyword>
<evidence type="ECO:0000313" key="2">
    <source>
        <dbReference type="Proteomes" id="UP001525021"/>
    </source>
</evidence>
<evidence type="ECO:0000313" key="1">
    <source>
        <dbReference type="EMBL" id="MCS1396000.1"/>
    </source>
</evidence>
<organism evidence="1 2">
    <name type="scientific">Lysinibacillus pinottii</name>
    <dbReference type="NCBI Taxonomy" id="2973932"/>
    <lineage>
        <taxon>Bacteria</taxon>
        <taxon>Bacillati</taxon>
        <taxon>Bacillota</taxon>
        <taxon>Bacilli</taxon>
        <taxon>Bacillales</taxon>
        <taxon>Bacillaceae</taxon>
        <taxon>Lysinibacillus</taxon>
    </lineage>
</organism>
<protein>
    <submittedName>
        <fullName evidence="1">Sigma-70 family RNA polymerase sigma factor</fullName>
    </submittedName>
</protein>
<dbReference type="Proteomes" id="UP001525021">
    <property type="component" value="Unassembled WGS sequence"/>
</dbReference>
<dbReference type="RefSeq" id="WP_012294717.1">
    <property type="nucleotide sequence ID" value="NZ_JANTOO010000010.1"/>
</dbReference>
<proteinExistence type="predicted"/>
<comment type="caution">
    <text evidence="1">The sequence shown here is derived from an EMBL/GenBank/DDBJ whole genome shotgun (WGS) entry which is preliminary data.</text>
</comment>
<accession>A0ABT2DM85</accession>
<gene>
    <name evidence="1" type="ORF">NXZ79_08105</name>
</gene>
<sequence>MLTGQTVKKVWSEADINYLVKNYRFWKKEINRLERVLYVGSSSMGSWGVAQYGIDAAMPKGSSIRSAEELKRMDVRERGQLARLEKLRTYVYALEVAYNLIDDEQLITIYDCLLDGMTYRQIAEHLSTTKDYVRLKKQIIFSQNSQISTILTTKNLQCKWRGGRTGKCFFPWYLSKPNEITWYSLL</sequence>
<reference evidence="1 2" key="1">
    <citation type="submission" date="2022-08" db="EMBL/GenBank/DDBJ databases">
        <title>Lysinibacillus sequencing.</title>
        <authorList>
            <person name="Dunlap C."/>
        </authorList>
    </citation>
    <scope>NUCLEOTIDE SEQUENCE [LARGE SCALE GENOMIC DNA]</scope>
    <source>
        <strain evidence="1 2">PB211</strain>
    </source>
</reference>
<dbReference type="EMBL" id="JANTOO010000010">
    <property type="protein sequence ID" value="MCS1396000.1"/>
    <property type="molecule type" value="Genomic_DNA"/>
</dbReference>
<name>A0ABT2DM85_9BACI</name>